<dbReference type="Pfam" id="PF14559">
    <property type="entry name" value="TPR_19"/>
    <property type="match status" value="1"/>
</dbReference>
<evidence type="ECO:0000256" key="2">
    <source>
        <dbReference type="ARBA" id="ARBA00022803"/>
    </source>
</evidence>
<reference evidence="5 6" key="1">
    <citation type="submission" date="2016-09" db="EMBL/GenBank/DDBJ databases">
        <title>The draft genome of Dichanthelium oligosanthes: A C3 panicoid grass species.</title>
        <authorList>
            <person name="Studer A.J."/>
            <person name="Schnable J.C."/>
            <person name="Brutnell T.P."/>
        </authorList>
    </citation>
    <scope>NUCLEOTIDE SEQUENCE [LARGE SCALE GENOMIC DNA]</scope>
    <source>
        <strain evidence="6">cv. Kellogg 1175</strain>
        <tissue evidence="5">Leaf</tissue>
    </source>
</reference>
<dbReference type="PROSITE" id="PS50005">
    <property type="entry name" value="TPR"/>
    <property type="match status" value="1"/>
</dbReference>
<name>A0A1E5UY20_9POAL</name>
<dbReference type="PANTHER" id="PTHR45586">
    <property type="entry name" value="TPR REPEAT-CONTAINING PROTEIN PA4667"/>
    <property type="match status" value="1"/>
</dbReference>
<proteinExistence type="predicted"/>
<organism evidence="5 6">
    <name type="scientific">Dichanthelium oligosanthes</name>
    <dbReference type="NCBI Taxonomy" id="888268"/>
    <lineage>
        <taxon>Eukaryota</taxon>
        <taxon>Viridiplantae</taxon>
        <taxon>Streptophyta</taxon>
        <taxon>Embryophyta</taxon>
        <taxon>Tracheophyta</taxon>
        <taxon>Spermatophyta</taxon>
        <taxon>Magnoliopsida</taxon>
        <taxon>Liliopsida</taxon>
        <taxon>Poales</taxon>
        <taxon>Poaceae</taxon>
        <taxon>PACMAD clade</taxon>
        <taxon>Panicoideae</taxon>
        <taxon>Panicodae</taxon>
        <taxon>Paniceae</taxon>
        <taxon>Dichantheliinae</taxon>
        <taxon>Dichanthelium</taxon>
    </lineage>
</organism>
<dbReference type="OrthoDB" id="536368at2759"/>
<dbReference type="Gene3D" id="1.25.40.10">
    <property type="entry name" value="Tetratricopeptide repeat domain"/>
    <property type="match status" value="1"/>
</dbReference>
<evidence type="ECO:0000313" key="5">
    <source>
        <dbReference type="EMBL" id="OEL17812.1"/>
    </source>
</evidence>
<keyword evidence="1" id="KW-0677">Repeat</keyword>
<dbReference type="AlphaFoldDB" id="A0A1E5UY20"/>
<evidence type="ECO:0000313" key="6">
    <source>
        <dbReference type="Proteomes" id="UP000095767"/>
    </source>
</evidence>
<dbReference type="SUPFAM" id="SSF48452">
    <property type="entry name" value="TPR-like"/>
    <property type="match status" value="1"/>
</dbReference>
<evidence type="ECO:0000256" key="4">
    <source>
        <dbReference type="SAM" id="MobiDB-lite"/>
    </source>
</evidence>
<sequence length="482" mass="52486">MGAAGLPAPVSELPSLLPFSFRLPLSVSFGFVRGTFKGKIVIEHHGMTMSILQGWVQQFGHRADIKILASNVALHGSHKAFTFTCFAADGRGFGADSTNKRKVGSLNAPFASLLATICGIKSKRRPKDVAVEPSKVISGNPKNMDQWGPGLRNGSENRSGKQVMDKKFLEKVEAVKRSALEKKKAEENKDYQAIDYDAPIESDNKSTIGFGTRVGIGLAVVVFGLVFAFGDFLPYGSVSPSKESTVVKQKLSQEEETKFKSALQGFEATLSKSPNDPTALEGAAVSLVELGEYEKASTFLEKLVKVIPDKAEAYRLLGEVKFELKDYEGSSSSYRSALSSSDNIDFDVLRGLTNSLLAAKKPDQAVDVILSCREKLNEKSQIRLADLEAANDNGGQKSQDIDPIQVDLLLGKAYSDWGHISDAVSVYDKLITEHPEDFRGYLAKGIILKENGKAGDAERMFIQAKFFAPEAAKALVDRYAQR</sequence>
<dbReference type="InterPro" id="IPR011990">
    <property type="entry name" value="TPR-like_helical_dom_sf"/>
</dbReference>
<keyword evidence="6" id="KW-1185">Reference proteome</keyword>
<keyword evidence="2 3" id="KW-0802">TPR repeat</keyword>
<dbReference type="InterPro" id="IPR019734">
    <property type="entry name" value="TPR_rpt"/>
</dbReference>
<dbReference type="InterPro" id="IPR051012">
    <property type="entry name" value="CellSynth/LPSAsmb/PSIAsmb"/>
</dbReference>
<comment type="caution">
    <text evidence="5">The sequence shown here is derived from an EMBL/GenBank/DDBJ whole genome shotgun (WGS) entry which is preliminary data.</text>
</comment>
<protein>
    <submittedName>
        <fullName evidence="5">Uncharacterized protein</fullName>
    </submittedName>
</protein>
<feature type="region of interest" description="Disordered" evidence="4">
    <location>
        <begin position="130"/>
        <end position="163"/>
    </location>
</feature>
<dbReference type="SMART" id="SM00028">
    <property type="entry name" value="TPR"/>
    <property type="match status" value="4"/>
</dbReference>
<accession>A0A1E5UY20</accession>
<evidence type="ECO:0000256" key="1">
    <source>
        <dbReference type="ARBA" id="ARBA00022737"/>
    </source>
</evidence>
<gene>
    <name evidence="5" type="ORF">BAE44_0021169</name>
</gene>
<evidence type="ECO:0000256" key="3">
    <source>
        <dbReference type="PROSITE-ProRule" id="PRU00339"/>
    </source>
</evidence>
<dbReference type="PANTHER" id="PTHR45586:SF1">
    <property type="entry name" value="LIPOPOLYSACCHARIDE ASSEMBLY PROTEIN B"/>
    <property type="match status" value="1"/>
</dbReference>
<dbReference type="Proteomes" id="UP000095767">
    <property type="component" value="Unassembled WGS sequence"/>
</dbReference>
<feature type="repeat" description="TPR" evidence="3">
    <location>
        <begin position="404"/>
        <end position="437"/>
    </location>
</feature>
<dbReference type="EMBL" id="LWDX02058670">
    <property type="protein sequence ID" value="OEL17812.1"/>
    <property type="molecule type" value="Genomic_DNA"/>
</dbReference>